<comment type="caution">
    <text evidence="1">The sequence shown here is derived from an EMBL/GenBank/DDBJ whole genome shotgun (WGS) entry which is preliminary data.</text>
</comment>
<dbReference type="EMBL" id="ACUZ02000017">
    <property type="protein sequence ID" value="EFB32688.1"/>
    <property type="molecule type" value="Genomic_DNA"/>
</dbReference>
<accession>D1QPR7</accession>
<dbReference type="Proteomes" id="UP000004079">
    <property type="component" value="Unassembled WGS sequence"/>
</dbReference>
<reference evidence="1 2" key="1">
    <citation type="submission" date="2009-11" db="EMBL/GenBank/DDBJ databases">
        <authorList>
            <person name="Weinstock G."/>
            <person name="Sodergren E."/>
            <person name="Clifton S."/>
            <person name="Fulton L."/>
            <person name="Fulton B."/>
            <person name="Courtney L."/>
            <person name="Fronick C."/>
            <person name="Harrison M."/>
            <person name="Strong C."/>
            <person name="Farmer C."/>
            <person name="Delahaunty K."/>
            <person name="Markovic C."/>
            <person name="Hall O."/>
            <person name="Minx P."/>
            <person name="Tomlinson C."/>
            <person name="Mitreva M."/>
            <person name="Nelson J."/>
            <person name="Hou S."/>
            <person name="Wollam A."/>
            <person name="Pepin K.H."/>
            <person name="Johnson M."/>
            <person name="Bhonagiri V."/>
            <person name="Nash W.E."/>
            <person name="Warren W."/>
            <person name="Chinwalla A."/>
            <person name="Mardis E.R."/>
            <person name="Wilson R.K."/>
        </authorList>
    </citation>
    <scope>NUCLEOTIDE SEQUENCE [LARGE SCALE GENOMIC DNA]</scope>
    <source>
        <strain evidence="1 2">F0302</strain>
    </source>
</reference>
<name>D1QPR7_9BACT</name>
<evidence type="ECO:0000313" key="1">
    <source>
        <dbReference type="EMBL" id="EFB32688.1"/>
    </source>
</evidence>
<sequence length="68" mass="7477">MPPNSSVALNEPIINTFLIVVDNVTGGLSGFCHQVGMRTKRENLNNFLKSPLSAERQSCSGEEEEELQ</sequence>
<proteinExistence type="predicted"/>
<protein>
    <submittedName>
        <fullName evidence="1">Uncharacterized protein</fullName>
    </submittedName>
</protein>
<dbReference type="AlphaFoldDB" id="D1QPR7"/>
<feature type="non-terminal residue" evidence="1">
    <location>
        <position position="68"/>
    </location>
</feature>
<organism evidence="1 2">
    <name type="scientific">Segatella oris F0302</name>
    <dbReference type="NCBI Taxonomy" id="649760"/>
    <lineage>
        <taxon>Bacteria</taxon>
        <taxon>Pseudomonadati</taxon>
        <taxon>Bacteroidota</taxon>
        <taxon>Bacteroidia</taxon>
        <taxon>Bacteroidales</taxon>
        <taxon>Prevotellaceae</taxon>
        <taxon>Segatella</taxon>
    </lineage>
</organism>
<gene>
    <name evidence="1" type="ORF">HMPREF0971_00959</name>
</gene>
<evidence type="ECO:0000313" key="2">
    <source>
        <dbReference type="Proteomes" id="UP000004079"/>
    </source>
</evidence>
<dbReference type="HOGENOM" id="CLU_2800119_0_0_10"/>